<dbReference type="PANTHER" id="PTHR31143:SF2">
    <property type="entry name" value="FR47-LIKE DOMAIN-CONTAINING PROTEIN-RELATED"/>
    <property type="match status" value="1"/>
</dbReference>
<protein>
    <submittedName>
        <fullName evidence="1">GNAT family N-acetyltransferase</fullName>
    </submittedName>
</protein>
<dbReference type="Pfam" id="PF12746">
    <property type="entry name" value="GNAT_acetyltran"/>
    <property type="match status" value="1"/>
</dbReference>
<name>A0A417YHM1_9BACI</name>
<evidence type="ECO:0000313" key="2">
    <source>
        <dbReference type="Proteomes" id="UP000285456"/>
    </source>
</evidence>
<dbReference type="PANTHER" id="PTHR31143">
    <property type="match status" value="1"/>
</dbReference>
<dbReference type="InterPro" id="IPR042573">
    <property type="entry name" value="GNAT_acetyltra_N"/>
</dbReference>
<keyword evidence="2" id="KW-1185">Reference proteome</keyword>
<organism evidence="1 2">
    <name type="scientific">Oceanobacillus profundus</name>
    <dbReference type="NCBI Taxonomy" id="372463"/>
    <lineage>
        <taxon>Bacteria</taxon>
        <taxon>Bacillati</taxon>
        <taxon>Bacillota</taxon>
        <taxon>Bacilli</taxon>
        <taxon>Bacillales</taxon>
        <taxon>Bacillaceae</taxon>
        <taxon>Oceanobacillus</taxon>
    </lineage>
</organism>
<dbReference type="InterPro" id="IPR016181">
    <property type="entry name" value="Acyl_CoA_acyltransferase"/>
</dbReference>
<accession>A0A417YHM1</accession>
<sequence length="279" mass="32056">MISELNKDEFYKCKYLLSDQGLLEARAVIEGINPGRVFVDDMETPTCGLIWLGNNDGFIFIGNEKNERFNKDLNQFIDTIIVPEANKVGLKWFEGIGNHNKWDTTIKDVFKNRKLGSWNQRVYMIDMDVYKYYDELSIATGYKLTKICKGIFENKDNSIKNIEFLRSNILESWSSSEMFFRNGIGYCMIYKNEVVSLCFSGFVAGNVHAVTIETIEEHRGKKLAQNIAKAFVNDCLDNNRIPSWDCTESNKPSIAVAENIGLKNVITYRGYEFSLNNEM</sequence>
<proteinExistence type="predicted"/>
<dbReference type="Gene3D" id="3.40.630.30">
    <property type="match status" value="1"/>
</dbReference>
<dbReference type="SUPFAM" id="SSF55729">
    <property type="entry name" value="Acyl-CoA N-acyltransferases (Nat)"/>
    <property type="match status" value="1"/>
</dbReference>
<dbReference type="RefSeq" id="WP_118889352.1">
    <property type="nucleotide sequence ID" value="NZ_PHUT01000006.1"/>
</dbReference>
<evidence type="ECO:0000313" key="1">
    <source>
        <dbReference type="EMBL" id="RHW32313.1"/>
    </source>
</evidence>
<dbReference type="AlphaFoldDB" id="A0A417YHM1"/>
<dbReference type="OrthoDB" id="7054616at2"/>
<dbReference type="InterPro" id="IPR027365">
    <property type="entry name" value="GNAT_acetyltra_YdfB-like"/>
</dbReference>
<gene>
    <name evidence="1" type="ORF">D1B32_11165</name>
</gene>
<comment type="caution">
    <text evidence="1">The sequence shown here is derived from an EMBL/GenBank/DDBJ whole genome shotgun (WGS) entry which is preliminary data.</text>
</comment>
<reference evidence="1 2" key="1">
    <citation type="journal article" date="2007" name="Int. J. Syst. Evol. Microbiol.">
        <title>Oceanobacillus profundus sp. nov., isolated from a deep-sea sediment core.</title>
        <authorList>
            <person name="Kim Y.G."/>
            <person name="Choi D.H."/>
            <person name="Hyun S."/>
            <person name="Cho B.C."/>
        </authorList>
    </citation>
    <scope>NUCLEOTIDE SEQUENCE [LARGE SCALE GENOMIC DNA]</scope>
    <source>
        <strain evidence="1 2">DSM 18246</strain>
    </source>
</reference>
<dbReference type="GO" id="GO:0016740">
    <property type="term" value="F:transferase activity"/>
    <property type="evidence" value="ECO:0007669"/>
    <property type="project" value="UniProtKB-KW"/>
</dbReference>
<keyword evidence="1" id="KW-0808">Transferase</keyword>
<dbReference type="Gene3D" id="3.40.630.110">
    <property type="entry name" value="GNAT acetyltransferase-like"/>
    <property type="match status" value="1"/>
</dbReference>
<dbReference type="Proteomes" id="UP000285456">
    <property type="component" value="Unassembled WGS sequence"/>
</dbReference>
<dbReference type="EMBL" id="QWEH01000006">
    <property type="protein sequence ID" value="RHW32313.1"/>
    <property type="molecule type" value="Genomic_DNA"/>
</dbReference>